<evidence type="ECO:0000256" key="1">
    <source>
        <dbReference type="ARBA" id="ARBA00005417"/>
    </source>
</evidence>
<keyword evidence="4 6" id="KW-0067">ATP-binding</keyword>
<evidence type="ECO:0000256" key="3">
    <source>
        <dbReference type="ARBA" id="ARBA00022741"/>
    </source>
</evidence>
<evidence type="ECO:0000313" key="7">
    <source>
        <dbReference type="Proteomes" id="UP000626697"/>
    </source>
</evidence>
<sequence>MVLLKIDDLKVHYPIRGGVFKTISDYIRAVDGVSFELKEGETYGLVGESGSGKSTIGKAILKLINMTSGRIVFNGQDLSKFSFGQMKPFRQDIQMIFQDPYSSLNPRKRVADIIAEPLRNYQCLTVGEEKKCVQNYLDKVGLNPDSMYKYPHEFSGGQRQRIGIARALTLKPKLIIADEPVSALDVSVQAQVLNFLQDLQKEFKLTYLFIGHDLGVIRHMCDKIGVMYRGRLVEEGISEEIYENPQHIYTKRLIAAIPELNPERRAQKTELRKKIAKEYEQLYPEYFDEHGRAYDLKSISNTHRVAMP</sequence>
<dbReference type="InterPro" id="IPR027417">
    <property type="entry name" value="P-loop_NTPase"/>
</dbReference>
<dbReference type="RefSeq" id="WP_182501354.1">
    <property type="nucleotide sequence ID" value="NZ_JACJHX010000001.1"/>
</dbReference>
<dbReference type="PANTHER" id="PTHR43776:SF7">
    <property type="entry name" value="D,D-DIPEPTIDE TRANSPORT ATP-BINDING PROTEIN DDPF-RELATED"/>
    <property type="match status" value="1"/>
</dbReference>
<dbReference type="SUPFAM" id="SSF52540">
    <property type="entry name" value="P-loop containing nucleoside triphosphate hydrolases"/>
    <property type="match status" value="1"/>
</dbReference>
<keyword evidence="3" id="KW-0547">Nucleotide-binding</keyword>
<keyword evidence="2" id="KW-0813">Transport</keyword>
<dbReference type="InterPro" id="IPR003593">
    <property type="entry name" value="AAA+_ATPase"/>
</dbReference>
<dbReference type="Pfam" id="PF08352">
    <property type="entry name" value="oligo_HPY"/>
    <property type="match status" value="1"/>
</dbReference>
<comment type="caution">
    <text evidence="6">The sequence shown here is derived from an EMBL/GenBank/DDBJ whole genome shotgun (WGS) entry which is preliminary data.</text>
</comment>
<dbReference type="EMBL" id="JACJHX010000001">
    <property type="protein sequence ID" value="MBA9025095.1"/>
    <property type="molecule type" value="Genomic_DNA"/>
</dbReference>
<dbReference type="PROSITE" id="PS50893">
    <property type="entry name" value="ABC_TRANSPORTER_2"/>
    <property type="match status" value="1"/>
</dbReference>
<protein>
    <submittedName>
        <fullName evidence="6">Peptide/nickel transport system ATP-binding protein</fullName>
    </submittedName>
</protein>
<organism evidence="6 7">
    <name type="scientific">Peribacillus huizhouensis</name>
    <dbReference type="NCBI Taxonomy" id="1501239"/>
    <lineage>
        <taxon>Bacteria</taxon>
        <taxon>Bacillati</taxon>
        <taxon>Bacillota</taxon>
        <taxon>Bacilli</taxon>
        <taxon>Bacillales</taxon>
        <taxon>Bacillaceae</taxon>
        <taxon>Peribacillus</taxon>
    </lineage>
</organism>
<dbReference type="GO" id="GO:0005524">
    <property type="term" value="F:ATP binding"/>
    <property type="evidence" value="ECO:0007669"/>
    <property type="project" value="UniProtKB-KW"/>
</dbReference>
<dbReference type="Proteomes" id="UP000626697">
    <property type="component" value="Unassembled WGS sequence"/>
</dbReference>
<comment type="similarity">
    <text evidence="1">Belongs to the ABC transporter superfamily.</text>
</comment>
<proteinExistence type="inferred from homology"/>
<gene>
    <name evidence="6" type="ORF">HNP81_000377</name>
</gene>
<evidence type="ECO:0000259" key="5">
    <source>
        <dbReference type="PROSITE" id="PS50893"/>
    </source>
</evidence>
<keyword evidence="7" id="KW-1185">Reference proteome</keyword>
<dbReference type="Pfam" id="PF00005">
    <property type="entry name" value="ABC_tran"/>
    <property type="match status" value="1"/>
</dbReference>
<evidence type="ECO:0000256" key="4">
    <source>
        <dbReference type="ARBA" id="ARBA00022840"/>
    </source>
</evidence>
<reference evidence="6 7" key="1">
    <citation type="submission" date="2020-08" db="EMBL/GenBank/DDBJ databases">
        <title>Genomic Encyclopedia of Type Strains, Phase IV (KMG-IV): sequencing the most valuable type-strain genomes for metagenomic binning, comparative biology and taxonomic classification.</title>
        <authorList>
            <person name="Goeker M."/>
        </authorList>
    </citation>
    <scope>NUCLEOTIDE SEQUENCE [LARGE SCALE GENOMIC DNA]</scope>
    <source>
        <strain evidence="6 7">DSM 105481</strain>
    </source>
</reference>
<dbReference type="InterPro" id="IPR003439">
    <property type="entry name" value="ABC_transporter-like_ATP-bd"/>
</dbReference>
<dbReference type="PROSITE" id="PS00211">
    <property type="entry name" value="ABC_TRANSPORTER_1"/>
    <property type="match status" value="1"/>
</dbReference>
<dbReference type="Gene3D" id="3.40.50.300">
    <property type="entry name" value="P-loop containing nucleotide triphosphate hydrolases"/>
    <property type="match status" value="1"/>
</dbReference>
<dbReference type="InterPro" id="IPR050319">
    <property type="entry name" value="ABC_transp_ATP-bind"/>
</dbReference>
<dbReference type="CDD" id="cd03257">
    <property type="entry name" value="ABC_NikE_OppD_transporters"/>
    <property type="match status" value="1"/>
</dbReference>
<feature type="domain" description="ABC transporter" evidence="5">
    <location>
        <begin position="4"/>
        <end position="254"/>
    </location>
</feature>
<evidence type="ECO:0000313" key="6">
    <source>
        <dbReference type="EMBL" id="MBA9025095.1"/>
    </source>
</evidence>
<dbReference type="InterPro" id="IPR017871">
    <property type="entry name" value="ABC_transporter-like_CS"/>
</dbReference>
<name>A0ABR6CKN5_9BACI</name>
<dbReference type="SMART" id="SM00382">
    <property type="entry name" value="AAA"/>
    <property type="match status" value="1"/>
</dbReference>
<evidence type="ECO:0000256" key="2">
    <source>
        <dbReference type="ARBA" id="ARBA00022448"/>
    </source>
</evidence>
<dbReference type="PANTHER" id="PTHR43776">
    <property type="entry name" value="TRANSPORT ATP-BINDING PROTEIN"/>
    <property type="match status" value="1"/>
</dbReference>
<dbReference type="InterPro" id="IPR013563">
    <property type="entry name" value="Oligopep_ABC_C"/>
</dbReference>
<accession>A0ABR6CKN5</accession>